<accession>A0ABS4F4W1</accession>
<gene>
    <name evidence="12" type="ORF">J2Z18_000342</name>
</gene>
<dbReference type="RefSeq" id="WP_007128990.1">
    <property type="nucleotide sequence ID" value="NZ_DMBX01000018.1"/>
</dbReference>
<dbReference type="EMBL" id="JAGGKI010000001">
    <property type="protein sequence ID" value="MBP1891273.1"/>
    <property type="molecule type" value="Genomic_DNA"/>
</dbReference>
<dbReference type="Proteomes" id="UP000706926">
    <property type="component" value="Unassembled WGS sequence"/>
</dbReference>
<proteinExistence type="inferred from homology"/>
<keyword evidence="13" id="KW-1185">Reference proteome</keyword>
<keyword evidence="6" id="KW-0564">Palmitate</keyword>
<evidence type="ECO:0000256" key="5">
    <source>
        <dbReference type="ARBA" id="ARBA00023136"/>
    </source>
</evidence>
<feature type="domain" description="Spore germination GerAC-like C-terminal" evidence="10">
    <location>
        <begin position="234"/>
        <end position="401"/>
    </location>
</feature>
<dbReference type="InterPro" id="IPR046953">
    <property type="entry name" value="Spore_GerAC-like_C"/>
</dbReference>
<feature type="chain" id="PRO_5046503279" evidence="9">
    <location>
        <begin position="27"/>
        <end position="405"/>
    </location>
</feature>
<evidence type="ECO:0000256" key="1">
    <source>
        <dbReference type="ARBA" id="ARBA00004635"/>
    </source>
</evidence>
<dbReference type="PANTHER" id="PTHR35789:SF1">
    <property type="entry name" value="SPORE GERMINATION PROTEIN B3"/>
    <property type="match status" value="1"/>
</dbReference>
<evidence type="ECO:0000256" key="4">
    <source>
        <dbReference type="ARBA" id="ARBA00022729"/>
    </source>
</evidence>
<keyword evidence="5" id="KW-0472">Membrane</keyword>
<feature type="compositionally biased region" description="Gly residues" evidence="8">
    <location>
        <begin position="80"/>
        <end position="95"/>
    </location>
</feature>
<evidence type="ECO:0000256" key="2">
    <source>
        <dbReference type="ARBA" id="ARBA00007886"/>
    </source>
</evidence>
<dbReference type="InterPro" id="IPR057336">
    <property type="entry name" value="GerAC_N"/>
</dbReference>
<reference evidence="12 13" key="1">
    <citation type="submission" date="2021-03" db="EMBL/GenBank/DDBJ databases">
        <title>Genomic Encyclopedia of Type Strains, Phase IV (KMG-IV): sequencing the most valuable type-strain genomes for metagenomic binning, comparative biology and taxonomic classification.</title>
        <authorList>
            <person name="Goeker M."/>
        </authorList>
    </citation>
    <scope>NUCLEOTIDE SEQUENCE [LARGE SCALE GENOMIC DNA]</scope>
    <source>
        <strain evidence="12 13">DSM 15596</strain>
    </source>
</reference>
<feature type="domain" description="Spore germination protein N-terminal" evidence="11">
    <location>
        <begin position="26"/>
        <end position="221"/>
    </location>
</feature>
<evidence type="ECO:0000256" key="9">
    <source>
        <dbReference type="SAM" id="SignalP"/>
    </source>
</evidence>
<evidence type="ECO:0000256" key="3">
    <source>
        <dbReference type="ARBA" id="ARBA00022544"/>
    </source>
</evidence>
<comment type="caution">
    <text evidence="12">The sequence shown here is derived from an EMBL/GenBank/DDBJ whole genome shotgun (WGS) entry which is preliminary data.</text>
</comment>
<comment type="similarity">
    <text evidence="2">Belongs to the GerABKC lipoprotein family.</text>
</comment>
<keyword evidence="7" id="KW-0449">Lipoprotein</keyword>
<protein>
    <submittedName>
        <fullName evidence="12">Spore germination protein</fullName>
    </submittedName>
</protein>
<dbReference type="PANTHER" id="PTHR35789">
    <property type="entry name" value="SPORE GERMINATION PROTEIN B3"/>
    <property type="match status" value="1"/>
</dbReference>
<dbReference type="InterPro" id="IPR038501">
    <property type="entry name" value="Spore_GerAC_C_sf"/>
</dbReference>
<dbReference type="Pfam" id="PF25198">
    <property type="entry name" value="Spore_GerAC_N"/>
    <property type="match status" value="1"/>
</dbReference>
<dbReference type="Pfam" id="PF05504">
    <property type="entry name" value="Spore_GerAC"/>
    <property type="match status" value="1"/>
</dbReference>
<organism evidence="12 13">
    <name type="scientific">Paenibacillus lactis</name>
    <dbReference type="NCBI Taxonomy" id="228574"/>
    <lineage>
        <taxon>Bacteria</taxon>
        <taxon>Bacillati</taxon>
        <taxon>Bacillota</taxon>
        <taxon>Bacilli</taxon>
        <taxon>Bacillales</taxon>
        <taxon>Paenibacillaceae</taxon>
        <taxon>Paenibacillus</taxon>
    </lineage>
</organism>
<sequence length="405" mass="45364">MNRLIRQSLRIIAAMLLVLNTGCWSSQEIEDLSIVVGLGLDVANESKFERDIAKQGGAYPKRNVLTATVQIVPPISGRGQRQGQGQGQSQGGSSGGKAYLNEKLTGDSIFQIYRQFSVRRDRPLVGHHLKVIVVASDLAKQYSLEQIFDFILRDNDIRPSCLVVVSHRDAIEALSSSEPGEIPAFYLTGLVNNRYRSNKILPPVTLIKLDSTMQSGTSFLLQNVVTYNGEHKFSGAAIFKGSSKKWIGELTQFDVEGLSWIRGDIHGGVLKAYAPGGYTVTYEMRDSSSKIIPKVKDGEISFHIKMKSEGRLIEDWSFPEIPSTEGYLKEMEKVFEKQASKQIDQVLHKMQHVYHVDVGGFDKELQIKHPKLWKKIKDQWDDTFSRIPITYEIDIKITDAGSSTD</sequence>
<evidence type="ECO:0000256" key="7">
    <source>
        <dbReference type="ARBA" id="ARBA00023288"/>
    </source>
</evidence>
<dbReference type="InterPro" id="IPR008844">
    <property type="entry name" value="Spore_GerAC-like"/>
</dbReference>
<evidence type="ECO:0000313" key="13">
    <source>
        <dbReference type="Proteomes" id="UP000706926"/>
    </source>
</evidence>
<evidence type="ECO:0000259" key="11">
    <source>
        <dbReference type="Pfam" id="PF25198"/>
    </source>
</evidence>
<evidence type="ECO:0000313" key="12">
    <source>
        <dbReference type="EMBL" id="MBP1891273.1"/>
    </source>
</evidence>
<name>A0ABS4F4W1_9BACL</name>
<feature type="region of interest" description="Disordered" evidence="8">
    <location>
        <begin position="75"/>
        <end position="97"/>
    </location>
</feature>
<feature type="signal peptide" evidence="9">
    <location>
        <begin position="1"/>
        <end position="26"/>
    </location>
</feature>
<dbReference type="NCBIfam" id="TIGR02887">
    <property type="entry name" value="spore_ger_x_C"/>
    <property type="match status" value="1"/>
</dbReference>
<evidence type="ECO:0000259" key="10">
    <source>
        <dbReference type="Pfam" id="PF05504"/>
    </source>
</evidence>
<dbReference type="Gene3D" id="3.30.300.210">
    <property type="entry name" value="Nutrient germinant receptor protein C, domain 3"/>
    <property type="match status" value="1"/>
</dbReference>
<keyword evidence="4 9" id="KW-0732">Signal</keyword>
<keyword evidence="3" id="KW-0309">Germination</keyword>
<comment type="subcellular location">
    <subcellularLocation>
        <location evidence="1">Membrane</location>
        <topology evidence="1">Lipid-anchor</topology>
    </subcellularLocation>
</comment>
<dbReference type="GeneID" id="95402397"/>
<evidence type="ECO:0000256" key="8">
    <source>
        <dbReference type="SAM" id="MobiDB-lite"/>
    </source>
</evidence>
<evidence type="ECO:0000256" key="6">
    <source>
        <dbReference type="ARBA" id="ARBA00023139"/>
    </source>
</evidence>